<proteinExistence type="predicted"/>
<name>A0A097CSE2_9ACTN</name>
<evidence type="ECO:0000313" key="1">
    <source>
        <dbReference type="EMBL" id="AIS85575.1"/>
    </source>
</evidence>
<reference evidence="1" key="1">
    <citation type="journal article" date="2016" name="Appl. Microbiol. Biotechnol.">
        <title>Anti-MRSA and anti-TB metabolites from marine-derived Verrucosispora sp. MS100047.</title>
        <authorList>
            <person name="Huang P."/>
            <person name="Xie F."/>
            <person name="Ren B."/>
            <person name="Wang Q."/>
            <person name="Wang J."/>
            <person name="Wang Q."/>
            <person name="Abdel-Mageed W.M."/>
            <person name="Liu M."/>
            <person name="Han J."/>
            <person name="Oyeleye A."/>
            <person name="Shen J."/>
            <person name="Song F."/>
            <person name="Dai H."/>
            <person name="Liu X."/>
            <person name="Zhang L."/>
        </authorList>
    </citation>
    <scope>NUCLEOTIDE SEQUENCE</scope>
    <source>
        <strain evidence="1">MS100047</strain>
    </source>
</reference>
<organism evidence="1">
    <name type="scientific">Verrucosispora sp. MS100047</name>
    <dbReference type="NCBI Taxonomy" id="1410949"/>
    <lineage>
        <taxon>Bacteria</taxon>
        <taxon>Bacillati</taxon>
        <taxon>Actinomycetota</taxon>
        <taxon>Actinomycetes</taxon>
        <taxon>Micromonosporales</taxon>
        <taxon>Micromonosporaceae</taxon>
        <taxon>Micromonospora</taxon>
    </lineage>
</organism>
<sequence>MGAVAYPSYNRCWWAHMPWQTVTATTRLAALPDASERLPAHGAGLSFCPV</sequence>
<accession>A0A097CSE2</accession>
<protein>
    <submittedName>
        <fullName evidence="1">Uncharacterized protein</fullName>
    </submittedName>
</protein>
<gene>
    <name evidence="1" type="ORF">VASRM7_336</name>
</gene>
<dbReference type="EMBL" id="KF826663">
    <property type="protein sequence ID" value="AIS85575.1"/>
    <property type="molecule type" value="Genomic_DNA"/>
</dbReference>
<dbReference type="AlphaFoldDB" id="A0A097CSE2"/>